<dbReference type="EMBL" id="UZAN01076312">
    <property type="protein sequence ID" value="VDP95947.1"/>
    <property type="molecule type" value="Genomic_DNA"/>
</dbReference>
<organism evidence="4">
    <name type="scientific">Echinostoma caproni</name>
    <dbReference type="NCBI Taxonomy" id="27848"/>
    <lineage>
        <taxon>Eukaryota</taxon>
        <taxon>Metazoa</taxon>
        <taxon>Spiralia</taxon>
        <taxon>Lophotrochozoa</taxon>
        <taxon>Platyhelminthes</taxon>
        <taxon>Trematoda</taxon>
        <taxon>Digenea</taxon>
        <taxon>Plagiorchiida</taxon>
        <taxon>Echinostomata</taxon>
        <taxon>Echinostomatoidea</taxon>
        <taxon>Echinostomatidae</taxon>
        <taxon>Echinostoma</taxon>
    </lineage>
</organism>
<name>A0A183BGB8_9TREM</name>
<dbReference type="WBParaSite" id="ECPE_0001830301-mRNA-1">
    <property type="protein sequence ID" value="ECPE_0001830301-mRNA-1"/>
    <property type="gene ID" value="ECPE_0001830301"/>
</dbReference>
<proteinExistence type="predicted"/>
<dbReference type="AlphaFoldDB" id="A0A183BGB8"/>
<evidence type="ECO:0000313" key="3">
    <source>
        <dbReference type="Proteomes" id="UP000272942"/>
    </source>
</evidence>
<evidence type="ECO:0000256" key="1">
    <source>
        <dbReference type="SAM" id="MobiDB-lite"/>
    </source>
</evidence>
<reference evidence="2 3" key="2">
    <citation type="submission" date="2018-11" db="EMBL/GenBank/DDBJ databases">
        <authorList>
            <consortium name="Pathogen Informatics"/>
        </authorList>
    </citation>
    <scope>NUCLEOTIDE SEQUENCE [LARGE SCALE GENOMIC DNA]</scope>
    <source>
        <strain evidence="2 3">Egypt</strain>
    </source>
</reference>
<reference evidence="4" key="1">
    <citation type="submission" date="2016-06" db="UniProtKB">
        <authorList>
            <consortium name="WormBaseParasite"/>
        </authorList>
    </citation>
    <scope>IDENTIFICATION</scope>
</reference>
<evidence type="ECO:0000313" key="4">
    <source>
        <dbReference type="WBParaSite" id="ECPE_0001830301-mRNA-1"/>
    </source>
</evidence>
<protein>
    <submittedName>
        <fullName evidence="4">H15 domain-containing protein</fullName>
    </submittedName>
</protein>
<feature type="compositionally biased region" description="Basic residues" evidence="1">
    <location>
        <begin position="78"/>
        <end position="87"/>
    </location>
</feature>
<evidence type="ECO:0000313" key="2">
    <source>
        <dbReference type="EMBL" id="VDP95947.1"/>
    </source>
</evidence>
<accession>A0A183BGB8</accession>
<feature type="region of interest" description="Disordered" evidence="1">
    <location>
        <begin position="58"/>
        <end position="87"/>
    </location>
</feature>
<sequence>MSAPAKKLKTVRPKALASHPPDLDMVKAAKNIHAVEKGVLVGVVNHGKVASKSFKLGEKSAAEHKPKAPKVKEAATPKKLKVAKKTR</sequence>
<dbReference type="Proteomes" id="UP000272942">
    <property type="component" value="Unassembled WGS sequence"/>
</dbReference>
<feature type="compositionally biased region" description="Basic and acidic residues" evidence="1">
    <location>
        <begin position="58"/>
        <end position="76"/>
    </location>
</feature>
<gene>
    <name evidence="2" type="ORF">ECPE_LOCUS18253</name>
</gene>
<keyword evidence="3" id="KW-1185">Reference proteome</keyword>